<dbReference type="InterPro" id="IPR036390">
    <property type="entry name" value="WH_DNA-bd_sf"/>
</dbReference>
<dbReference type="Gene3D" id="1.10.10.10">
    <property type="entry name" value="Winged helix-like DNA-binding domain superfamily/Winged helix DNA-binding domain"/>
    <property type="match status" value="1"/>
</dbReference>
<reference evidence="3 4" key="1">
    <citation type="submission" date="2017-10" db="EMBL/GenBank/DDBJ databases">
        <title>Genome announcement of Methylocella silvestris TVC from permafrost.</title>
        <authorList>
            <person name="Wang J."/>
            <person name="Geng K."/>
            <person name="Ul-Haque F."/>
            <person name="Crombie A.T."/>
            <person name="Street L.E."/>
            <person name="Wookey P.A."/>
            <person name="Murrell J.C."/>
            <person name="Pratscher J."/>
        </authorList>
    </citation>
    <scope>NUCLEOTIDE SEQUENCE [LARGE SCALE GENOMIC DNA]</scope>
    <source>
        <strain evidence="3 4">TVC</strain>
    </source>
</reference>
<organism evidence="3 4">
    <name type="scientific">Methylocella silvestris</name>
    <dbReference type="NCBI Taxonomy" id="199596"/>
    <lineage>
        <taxon>Bacteria</taxon>
        <taxon>Pseudomonadati</taxon>
        <taxon>Pseudomonadota</taxon>
        <taxon>Alphaproteobacteria</taxon>
        <taxon>Hyphomicrobiales</taxon>
        <taxon>Beijerinckiaceae</taxon>
        <taxon>Methylocella</taxon>
    </lineage>
</organism>
<feature type="compositionally biased region" description="Low complexity" evidence="1">
    <location>
        <begin position="18"/>
        <end position="34"/>
    </location>
</feature>
<dbReference type="Proteomes" id="UP000236286">
    <property type="component" value="Unassembled WGS sequence"/>
</dbReference>
<evidence type="ECO:0000313" key="3">
    <source>
        <dbReference type="EMBL" id="PNG26223.1"/>
    </source>
</evidence>
<evidence type="ECO:0000313" key="4">
    <source>
        <dbReference type="Proteomes" id="UP000236286"/>
    </source>
</evidence>
<dbReference type="Pfam" id="PF09250">
    <property type="entry name" value="Prim-Pol"/>
    <property type="match status" value="1"/>
</dbReference>
<comment type="caution">
    <text evidence="3">The sequence shown here is derived from an EMBL/GenBank/DDBJ whole genome shotgun (WGS) entry which is preliminary data.</text>
</comment>
<feature type="domain" description="DNA primase/polymerase bifunctional N-terminal" evidence="2">
    <location>
        <begin position="37"/>
        <end position="224"/>
    </location>
</feature>
<gene>
    <name evidence="3" type="ORF">CR492_08845</name>
</gene>
<proteinExistence type="predicted"/>
<dbReference type="Pfam" id="PF13481">
    <property type="entry name" value="AAA_25"/>
    <property type="match status" value="1"/>
</dbReference>
<accession>A0A2J7THH8</accession>
<evidence type="ECO:0000259" key="2">
    <source>
        <dbReference type="SMART" id="SM00943"/>
    </source>
</evidence>
<dbReference type="EMBL" id="PDZR01000008">
    <property type="protein sequence ID" value="PNG26223.1"/>
    <property type="molecule type" value="Genomic_DNA"/>
</dbReference>
<dbReference type="Gene3D" id="3.40.50.300">
    <property type="entry name" value="P-loop containing nucleotide triphosphate hydrolases"/>
    <property type="match status" value="1"/>
</dbReference>
<protein>
    <recommendedName>
        <fullName evidence="2">DNA primase/polymerase bifunctional N-terminal domain-containing protein</fullName>
    </recommendedName>
</protein>
<evidence type="ECO:0000256" key="1">
    <source>
        <dbReference type="SAM" id="MobiDB-lite"/>
    </source>
</evidence>
<dbReference type="InterPro" id="IPR036388">
    <property type="entry name" value="WH-like_DNA-bd_sf"/>
</dbReference>
<name>A0A2J7THH8_METSI</name>
<dbReference type="InterPro" id="IPR015330">
    <property type="entry name" value="DNA_primase/pol_bifunc_N"/>
</dbReference>
<feature type="region of interest" description="Disordered" evidence="1">
    <location>
        <begin position="1"/>
        <end position="36"/>
    </location>
</feature>
<dbReference type="OrthoDB" id="123525at2"/>
<dbReference type="AlphaFoldDB" id="A0A2J7THH8"/>
<dbReference type="SMART" id="SM00943">
    <property type="entry name" value="Prim-Pol"/>
    <property type="match status" value="1"/>
</dbReference>
<sequence length="756" mass="81736">MDHHSIPPSVGEDKSSADEPAAPAAPPQHGSPSSNRFTELWDRGYRALRPIIPHDARMSAGSKIRPELIGKIPGKRNADGAWSGFHGWQTHSTTDADLFEWAAWGAGVGLMTGLVSGVIAVDIDTLDHGLSARASELMRKMLGPARPRVGRAPKALFLYRCSLPVPFLKVKFDGLDGKRELVELSTDRRQIVMRATHPKTGKPYSWPEGIPPFKELTEVTPEQVEAFFLELSHIMPNAEFRGRKLSAGSGSGGDQTKFTGPAEAVARAVRSLPNTEALYPTREAWLDVLYSIKAALPDDPGAAEALAIEWSDKYDGEPADPDDVIANLARCVPPFRRGASWLYEQAELHAPKDFDRVSVYFDEIDEDKDAAIKSLSLTTGADRDVLRGALEGFDVKTKVVPAGPTGAIKFRAVLGKDAAPVINGNWTIKKILPRVGLGVQYGAPGSGKTFSAMDLALHVSAPAKLSWRDHRVKTGGVAYIACEGGSLTQNRVAAWRDKHGDPGNFALYPYTPDLSNATSSDVAKICQDIKDQQGEVVLVAIDTLAKAIKGADENSGVDMGKFIDACERIRTTLNCFALIVHHSGKDAGKGSRGHSSLLGAIDLEMEVTRATGQDGVHTMKITKLRDGEAGAVFGFRLKTITVGMDEDSDKVTTCLVEPVEVSSHKVKPRRGQENDRRERVLLALNENPSQTQRMLAAELGMDRRAVAAALETLSAERLIREPTNCRARSLTPAGLACVKSIIATNSDVISDDQNSE</sequence>
<dbReference type="SUPFAM" id="SSF52540">
    <property type="entry name" value="P-loop containing nucleoside triphosphate hydrolases"/>
    <property type="match status" value="1"/>
</dbReference>
<feature type="compositionally biased region" description="Basic and acidic residues" evidence="1">
    <location>
        <begin position="1"/>
        <end position="17"/>
    </location>
</feature>
<dbReference type="SUPFAM" id="SSF46785">
    <property type="entry name" value="Winged helix' DNA-binding domain"/>
    <property type="match status" value="1"/>
</dbReference>
<dbReference type="InterPro" id="IPR027417">
    <property type="entry name" value="P-loop_NTPase"/>
</dbReference>